<reference evidence="2 3" key="1">
    <citation type="journal article" date="2019" name="Int. J. Syst. Evol. Microbiol.">
        <title>The Global Catalogue of Microorganisms (GCM) 10K type strain sequencing project: providing services to taxonomists for standard genome sequencing and annotation.</title>
        <authorList>
            <consortium name="The Broad Institute Genomics Platform"/>
            <consortium name="The Broad Institute Genome Sequencing Center for Infectious Disease"/>
            <person name="Wu L."/>
            <person name="Ma J."/>
        </authorList>
    </citation>
    <scope>NUCLEOTIDE SEQUENCE [LARGE SCALE GENOMIC DNA]</scope>
    <source>
        <strain evidence="2 3">RDMS1</strain>
    </source>
</reference>
<name>A0ABD5YPM1_9EURY</name>
<dbReference type="EMBL" id="JBHTAX010000001">
    <property type="protein sequence ID" value="MFC7191304.1"/>
    <property type="molecule type" value="Genomic_DNA"/>
</dbReference>
<keyword evidence="1" id="KW-0812">Transmembrane</keyword>
<evidence type="ECO:0000256" key="1">
    <source>
        <dbReference type="SAM" id="Phobius"/>
    </source>
</evidence>
<comment type="caution">
    <text evidence="2">The sequence shown here is derived from an EMBL/GenBank/DDBJ whole genome shotgun (WGS) entry which is preliminary data.</text>
</comment>
<feature type="transmembrane region" description="Helical" evidence="1">
    <location>
        <begin position="7"/>
        <end position="26"/>
    </location>
</feature>
<keyword evidence="1" id="KW-0472">Membrane</keyword>
<dbReference type="RefSeq" id="WP_248908863.1">
    <property type="nucleotide sequence ID" value="NZ_CP109979.1"/>
</dbReference>
<evidence type="ECO:0000313" key="2">
    <source>
        <dbReference type="EMBL" id="MFC7191304.1"/>
    </source>
</evidence>
<dbReference type="AlphaFoldDB" id="A0ABD5YPM1"/>
<evidence type="ECO:0000313" key="3">
    <source>
        <dbReference type="Proteomes" id="UP001596417"/>
    </source>
</evidence>
<keyword evidence="3" id="KW-1185">Reference proteome</keyword>
<dbReference type="Proteomes" id="UP001596417">
    <property type="component" value="Unassembled WGS sequence"/>
</dbReference>
<gene>
    <name evidence="2" type="ORF">ACFQL7_16850</name>
</gene>
<feature type="transmembrane region" description="Helical" evidence="1">
    <location>
        <begin position="32"/>
        <end position="54"/>
    </location>
</feature>
<protein>
    <submittedName>
        <fullName evidence="2">Uncharacterized protein</fullName>
    </submittedName>
</protein>
<dbReference type="GeneID" id="76201026"/>
<keyword evidence="1" id="KW-1133">Transmembrane helix</keyword>
<sequence length="59" mass="5617">MATEKQNLGIGVFLLAVSTVVIIAIADTGSAVPAALGGAATLTMAAGALIVGLYDGTGV</sequence>
<proteinExistence type="predicted"/>
<organism evidence="2 3">
    <name type="scientific">Halocatena marina</name>
    <dbReference type="NCBI Taxonomy" id="2934937"/>
    <lineage>
        <taxon>Archaea</taxon>
        <taxon>Methanobacteriati</taxon>
        <taxon>Methanobacteriota</taxon>
        <taxon>Stenosarchaea group</taxon>
        <taxon>Halobacteria</taxon>
        <taxon>Halobacteriales</taxon>
        <taxon>Natronomonadaceae</taxon>
        <taxon>Halocatena</taxon>
    </lineage>
</organism>
<accession>A0ABD5YPM1</accession>